<proteinExistence type="predicted"/>
<gene>
    <name evidence="1" type="ORF">E6D34_23490</name>
    <name evidence="2" type="ORF">HIE29_003726</name>
</gene>
<reference evidence="2" key="1">
    <citation type="journal article" date="2018" name="Genome Biol.">
        <title>SKESA: strategic k-mer extension for scrupulous assemblies.</title>
        <authorList>
            <person name="Souvorov A."/>
            <person name="Agarwala R."/>
            <person name="Lipman D.J."/>
        </authorList>
    </citation>
    <scope>NUCLEOTIDE SEQUENCE [LARGE SCALE GENOMIC DNA]</scope>
    <source>
        <strain evidence="2">C0382</strain>
    </source>
</reference>
<dbReference type="Proteomes" id="UP000532204">
    <property type="component" value="Unassembled WGS sequence"/>
</dbReference>
<dbReference type="EMBL" id="DABCJL010000008">
    <property type="protein sequence ID" value="HAH7770256.1"/>
    <property type="molecule type" value="Genomic_DNA"/>
</dbReference>
<name>A0A243ZMF1_ECOLX</name>
<evidence type="ECO:0000313" key="3">
    <source>
        <dbReference type="Proteomes" id="UP000532204"/>
    </source>
</evidence>
<protein>
    <submittedName>
        <fullName evidence="2">Uncharacterized protein</fullName>
    </submittedName>
</protein>
<dbReference type="Proteomes" id="UP000843571">
    <property type="component" value="Unassembled WGS sequence"/>
</dbReference>
<reference evidence="1 3" key="2">
    <citation type="submission" date="2019-05" db="EMBL/GenBank/DDBJ databases">
        <authorList>
            <consortium name="NARMS: The National Antimicrobial Resistance Monitoring System"/>
        </authorList>
    </citation>
    <scope>NUCLEOTIDE SEQUENCE [LARGE SCALE GENOMIC DNA]</scope>
    <source>
        <strain evidence="1 3">CVM N18EC122</strain>
    </source>
</reference>
<dbReference type="EMBL" id="AASEBA010000071">
    <property type="protein sequence ID" value="EFC9752156.1"/>
    <property type="molecule type" value="Genomic_DNA"/>
</dbReference>
<reference evidence="2" key="3">
    <citation type="submission" date="2020-01" db="EMBL/GenBank/DDBJ databases">
        <authorList>
            <consortium name="NCBI Pathogen Detection Project"/>
        </authorList>
    </citation>
    <scope>NUCLEOTIDE SEQUENCE</scope>
    <source>
        <strain evidence="2">C0382</strain>
    </source>
</reference>
<evidence type="ECO:0000313" key="2">
    <source>
        <dbReference type="EMBL" id="HAH7770256.1"/>
    </source>
</evidence>
<comment type="caution">
    <text evidence="2">The sequence shown here is derived from an EMBL/GenBank/DDBJ whole genome shotgun (WGS) entry which is preliminary data.</text>
</comment>
<accession>A0A243ZMF1</accession>
<organism evidence="2">
    <name type="scientific">Escherichia coli</name>
    <dbReference type="NCBI Taxonomy" id="562"/>
    <lineage>
        <taxon>Bacteria</taxon>
        <taxon>Pseudomonadati</taxon>
        <taxon>Pseudomonadota</taxon>
        <taxon>Gammaproteobacteria</taxon>
        <taxon>Enterobacterales</taxon>
        <taxon>Enterobacteriaceae</taxon>
        <taxon>Escherichia</taxon>
    </lineage>
</organism>
<sequence length="60" mass="6719">MPGILLCIICDLNLSSRKRLALKSLNYKHIQLCKGGYNKPDYFNVCIPALLISQNNKNPG</sequence>
<evidence type="ECO:0000313" key="1">
    <source>
        <dbReference type="EMBL" id="EFC9752156.1"/>
    </source>
</evidence>
<dbReference type="AlphaFoldDB" id="A0A243ZMF1"/>